<accession>A0AAV2H2N1</accession>
<evidence type="ECO:0000313" key="3">
    <source>
        <dbReference type="Proteomes" id="UP001497497"/>
    </source>
</evidence>
<dbReference type="EMBL" id="CAXITT010000024">
    <property type="protein sequence ID" value="CAL1527880.1"/>
    <property type="molecule type" value="Genomic_DNA"/>
</dbReference>
<sequence length="506" mass="55717">MCPDVGSDSTESTGKIIQMLSYVESNKMMRYSRPWYIFPFLVNLALLFSATHLVTVIDQDVMEDTLFPIPSWILYATMAVVTPTTLATIRLLPDPSLPLLAGGVLTSAGLLWTSLETGALQMVAFGVLAGTGISLSLQAMFVALSPYFIRGNIKASVGTLLLSMVVMVTLFPLMSYATHALSTRVFLYLAPLTFLSSLVPSLIYFTSRCGAQKPNKVDKEVLQRVVFDSSCVKSVLPIETNSQENGCCCAMRNSLNQYCGKDGWAASLISFFVWLSWGAGIDTTWISLLLSPGVDTTWLTMGWRYQYFNSTTGLAALQLFLCFILLAVKMSSEISQTQHAQCRSNLASNYMQLGLLGVGGVLLYFLPSHSNQFHNHLLFTVGLAQQYDDLTDLYLMPSNSFSFPNNQYQLVKYRISIIVKEGEAKCISVWTVCCLFCHMVSLLLMSCLAMILGVQVANIIGILSTLPPLSFLCARVGLLIMSVAAICVSLMRPDTWIGRKHPLLII</sequence>
<keyword evidence="3" id="KW-1185">Reference proteome</keyword>
<evidence type="ECO:0000256" key="1">
    <source>
        <dbReference type="SAM" id="Phobius"/>
    </source>
</evidence>
<feature type="transmembrane region" description="Helical" evidence="1">
    <location>
        <begin position="469"/>
        <end position="491"/>
    </location>
</feature>
<feature type="transmembrane region" description="Helical" evidence="1">
    <location>
        <begin position="186"/>
        <end position="206"/>
    </location>
</feature>
<evidence type="ECO:0000313" key="2">
    <source>
        <dbReference type="EMBL" id="CAL1527880.1"/>
    </source>
</evidence>
<comment type="caution">
    <text evidence="2">The sequence shown here is derived from an EMBL/GenBank/DDBJ whole genome shotgun (WGS) entry which is preliminary data.</text>
</comment>
<dbReference type="AlphaFoldDB" id="A0AAV2H2N1"/>
<feature type="transmembrane region" description="Helical" evidence="1">
    <location>
        <begin position="155"/>
        <end position="174"/>
    </location>
</feature>
<organism evidence="2 3">
    <name type="scientific">Lymnaea stagnalis</name>
    <name type="common">Great pond snail</name>
    <name type="synonym">Helix stagnalis</name>
    <dbReference type="NCBI Taxonomy" id="6523"/>
    <lineage>
        <taxon>Eukaryota</taxon>
        <taxon>Metazoa</taxon>
        <taxon>Spiralia</taxon>
        <taxon>Lophotrochozoa</taxon>
        <taxon>Mollusca</taxon>
        <taxon>Gastropoda</taxon>
        <taxon>Heterobranchia</taxon>
        <taxon>Euthyneura</taxon>
        <taxon>Panpulmonata</taxon>
        <taxon>Hygrophila</taxon>
        <taxon>Lymnaeoidea</taxon>
        <taxon>Lymnaeidae</taxon>
        <taxon>Lymnaea</taxon>
    </lineage>
</organism>
<feature type="transmembrane region" description="Helical" evidence="1">
    <location>
        <begin position="349"/>
        <end position="366"/>
    </location>
</feature>
<gene>
    <name evidence="2" type="ORF">GSLYS_00002050001</name>
</gene>
<feature type="transmembrane region" description="Helical" evidence="1">
    <location>
        <begin position="429"/>
        <end position="457"/>
    </location>
</feature>
<keyword evidence="1" id="KW-1133">Transmembrane helix</keyword>
<feature type="transmembrane region" description="Helical" evidence="1">
    <location>
        <begin position="35"/>
        <end position="57"/>
    </location>
</feature>
<name>A0AAV2H2N1_LYMST</name>
<protein>
    <submittedName>
        <fullName evidence="2">Uncharacterized protein</fullName>
    </submittedName>
</protein>
<feature type="transmembrane region" description="Helical" evidence="1">
    <location>
        <begin position="69"/>
        <end position="89"/>
    </location>
</feature>
<keyword evidence="1" id="KW-0472">Membrane</keyword>
<feature type="transmembrane region" description="Helical" evidence="1">
    <location>
        <begin position="264"/>
        <end position="287"/>
    </location>
</feature>
<feature type="transmembrane region" description="Helical" evidence="1">
    <location>
        <begin position="96"/>
        <end position="115"/>
    </location>
</feature>
<reference evidence="2 3" key="1">
    <citation type="submission" date="2024-04" db="EMBL/GenBank/DDBJ databases">
        <authorList>
            <consortium name="Genoscope - CEA"/>
            <person name="William W."/>
        </authorList>
    </citation>
    <scope>NUCLEOTIDE SEQUENCE [LARGE SCALE GENOMIC DNA]</scope>
</reference>
<dbReference type="Proteomes" id="UP001497497">
    <property type="component" value="Unassembled WGS sequence"/>
</dbReference>
<feature type="transmembrane region" description="Helical" evidence="1">
    <location>
        <begin position="307"/>
        <end position="328"/>
    </location>
</feature>
<proteinExistence type="predicted"/>
<feature type="transmembrane region" description="Helical" evidence="1">
    <location>
        <begin position="121"/>
        <end position="143"/>
    </location>
</feature>
<keyword evidence="1" id="KW-0812">Transmembrane</keyword>